<dbReference type="GO" id="GO:0009231">
    <property type="term" value="P:riboflavin biosynthetic process"/>
    <property type="evidence" value="ECO:0007669"/>
    <property type="project" value="TreeGrafter"/>
</dbReference>
<dbReference type="PANTHER" id="PTHR35005">
    <property type="entry name" value="3-DEHYDRO-SCYLLO-INOSOSE HYDROLASE"/>
    <property type="match status" value="1"/>
</dbReference>
<protein>
    <submittedName>
        <fullName evidence="6">Creatinine amidohydrolase</fullName>
    </submittedName>
</protein>
<reference evidence="6 7" key="1">
    <citation type="submission" date="2016-10" db="EMBL/GenBank/DDBJ databases">
        <authorList>
            <person name="de Groot N.N."/>
        </authorList>
    </citation>
    <scope>NUCLEOTIDE SEQUENCE [LARGE SCALE GENOMIC DNA]</scope>
    <source>
        <strain evidence="6 7">DSM 15345</strain>
    </source>
</reference>
<keyword evidence="3 6" id="KW-0378">Hydrolase</keyword>
<name>A0A1H4A260_9RHOB</name>
<evidence type="ECO:0000256" key="5">
    <source>
        <dbReference type="ARBA" id="ARBA00024029"/>
    </source>
</evidence>
<evidence type="ECO:0000256" key="1">
    <source>
        <dbReference type="ARBA" id="ARBA00001947"/>
    </source>
</evidence>
<evidence type="ECO:0000256" key="4">
    <source>
        <dbReference type="ARBA" id="ARBA00022833"/>
    </source>
</evidence>
<dbReference type="Pfam" id="PF02633">
    <property type="entry name" value="Creatininase"/>
    <property type="match status" value="1"/>
</dbReference>
<dbReference type="EMBL" id="FNQM01000004">
    <property type="protein sequence ID" value="SEA30233.1"/>
    <property type="molecule type" value="Genomic_DNA"/>
</dbReference>
<dbReference type="AlphaFoldDB" id="A0A1H4A260"/>
<comment type="similarity">
    <text evidence="5">Belongs to the creatininase superfamily.</text>
</comment>
<dbReference type="RefSeq" id="WP_217632126.1">
    <property type="nucleotide sequence ID" value="NZ_FNQM01000004.1"/>
</dbReference>
<dbReference type="InterPro" id="IPR003785">
    <property type="entry name" value="Creatininase/forma_Hydrolase"/>
</dbReference>
<dbReference type="InterPro" id="IPR024087">
    <property type="entry name" value="Creatininase-like_sf"/>
</dbReference>
<keyword evidence="2" id="KW-0479">Metal-binding</keyword>
<organism evidence="6 7">
    <name type="scientific">Rubrimonas cliftonensis</name>
    <dbReference type="NCBI Taxonomy" id="89524"/>
    <lineage>
        <taxon>Bacteria</taxon>
        <taxon>Pseudomonadati</taxon>
        <taxon>Pseudomonadota</taxon>
        <taxon>Alphaproteobacteria</taxon>
        <taxon>Rhodobacterales</taxon>
        <taxon>Paracoccaceae</taxon>
        <taxon>Rubrimonas</taxon>
    </lineage>
</organism>
<dbReference type="Proteomes" id="UP000198703">
    <property type="component" value="Unassembled WGS sequence"/>
</dbReference>
<keyword evidence="4" id="KW-0862">Zinc</keyword>
<evidence type="ECO:0000313" key="7">
    <source>
        <dbReference type="Proteomes" id="UP000198703"/>
    </source>
</evidence>
<accession>A0A1H4A260</accession>
<dbReference type="Gene3D" id="3.40.50.10310">
    <property type="entry name" value="Creatininase"/>
    <property type="match status" value="1"/>
</dbReference>
<dbReference type="PANTHER" id="PTHR35005:SF1">
    <property type="entry name" value="2-AMINO-5-FORMYLAMINO-6-RIBOSYLAMINOPYRIMIDIN-4(3H)-ONE 5'-MONOPHOSPHATE DEFORMYLASE"/>
    <property type="match status" value="1"/>
</dbReference>
<proteinExistence type="inferred from homology"/>
<dbReference type="GO" id="GO:0046872">
    <property type="term" value="F:metal ion binding"/>
    <property type="evidence" value="ECO:0007669"/>
    <property type="project" value="UniProtKB-KW"/>
</dbReference>
<dbReference type="GO" id="GO:0016811">
    <property type="term" value="F:hydrolase activity, acting on carbon-nitrogen (but not peptide) bonds, in linear amides"/>
    <property type="evidence" value="ECO:0007669"/>
    <property type="project" value="TreeGrafter"/>
</dbReference>
<dbReference type="SUPFAM" id="SSF102215">
    <property type="entry name" value="Creatininase"/>
    <property type="match status" value="1"/>
</dbReference>
<dbReference type="STRING" id="89524.SAMN05444370_10441"/>
<gene>
    <name evidence="6" type="ORF">SAMN05444370_10441</name>
</gene>
<comment type="cofactor">
    <cofactor evidence="1">
        <name>Zn(2+)</name>
        <dbReference type="ChEBI" id="CHEBI:29105"/>
    </cofactor>
</comment>
<keyword evidence="7" id="KW-1185">Reference proteome</keyword>
<evidence type="ECO:0000313" key="6">
    <source>
        <dbReference type="EMBL" id="SEA30233.1"/>
    </source>
</evidence>
<evidence type="ECO:0000256" key="2">
    <source>
        <dbReference type="ARBA" id="ARBA00022723"/>
    </source>
</evidence>
<evidence type="ECO:0000256" key="3">
    <source>
        <dbReference type="ARBA" id="ARBA00022801"/>
    </source>
</evidence>
<sequence length="236" mass="25777">MKIADMTWADVEARAARDDRALLPIGSTEQHAQLSLCVDAILAERVAVEAAEPSGAPVFPVMPYGLAPYFTAFPGTVSLRVETLLAVARDVLASIRRSGFRRILVVNGHGGNAPVGALAQELMAEWGDVSIKFHEWWKAPRTWETAQAIDPSASHANWMENFPWTRLPQTPAPEGRKLAPDFALMRASPPGQARALLGDGAFGGPYQLPDETMLRLWRTGVEETREALEGPWPTLS</sequence>